<sequence length="412" mass="44336">MGIRGGLRERLGRLKGSAPSTDEASNAVAARVARLRPAGRSTPGGRGPDEQALVESLGAERLAPGVLCCEERLARSERHGAVALAEVPAALVELAEVPVREWAGGGTPEPARWVFLDTETSGLAGGTGTWVFQLGVLRPVADGWCLRQYLLARLDAEAAFIEALAAEFGGTELVVTYNGKCFDAPLLATRFRLAGRGDPLAGVTHLDLLARVRRAFAPVWPDCRLASAEERLLGFRRAGDLPGSAAPQAWLDWLRHGRIAPLGAVLRHNRWDLLSLAALAVPLAMTYRDPLATGAAVQAVATHHLARGAPDRAYALLARNRARLAPPALLILADLHRRRGEWEQACGIWSELVECDDPAALEALAKYHEHRRGDPALALDLARRLPPGPAREHRCARLVAKLGRAAAMLRRP</sequence>
<dbReference type="EMBL" id="CP003051">
    <property type="protein sequence ID" value="AGA89517.1"/>
    <property type="molecule type" value="Genomic_DNA"/>
</dbReference>
<feature type="domain" description="YprB ribonuclease H-like" evidence="1">
    <location>
        <begin position="114"/>
        <end position="281"/>
    </location>
</feature>
<dbReference type="STRING" id="765912.Thimo_0678"/>
<reference evidence="2 3" key="1">
    <citation type="submission" date="2011-09" db="EMBL/GenBank/DDBJ databases">
        <title>Complete sequence of chromosome of Thioflavicoccus mobilis 8321.</title>
        <authorList>
            <consortium name="US DOE Joint Genome Institute"/>
            <person name="Lucas S."/>
            <person name="Han J."/>
            <person name="Lapidus A."/>
            <person name="Cheng J.-F."/>
            <person name="Goodwin L."/>
            <person name="Pitluck S."/>
            <person name="Peters L."/>
            <person name="Ovchinnikova G."/>
            <person name="Lu M."/>
            <person name="Detter J.C."/>
            <person name="Han C."/>
            <person name="Tapia R."/>
            <person name="Land M."/>
            <person name="Hauser L."/>
            <person name="Kyrpides N."/>
            <person name="Ivanova N."/>
            <person name="Pagani I."/>
            <person name="Vogl K."/>
            <person name="Liu Z."/>
            <person name="Imhoff J."/>
            <person name="Thiel V."/>
            <person name="Frigaard N.-U."/>
            <person name="Bryant D."/>
            <person name="Woyke T."/>
        </authorList>
    </citation>
    <scope>NUCLEOTIDE SEQUENCE [LARGE SCALE GENOMIC DNA]</scope>
    <source>
        <strain evidence="2 3">8321</strain>
    </source>
</reference>
<dbReference type="OrthoDB" id="9790530at2"/>
<protein>
    <recommendedName>
        <fullName evidence="1">YprB ribonuclease H-like domain-containing protein</fullName>
    </recommendedName>
</protein>
<dbReference type="KEGG" id="tmb:Thimo_0678"/>
<name>L0GUM2_9GAMM</name>
<dbReference type="InterPro" id="IPR012337">
    <property type="entry name" value="RNaseH-like_sf"/>
</dbReference>
<keyword evidence="3" id="KW-1185">Reference proteome</keyword>
<dbReference type="eggNOG" id="COG3359">
    <property type="taxonomic scope" value="Bacteria"/>
</dbReference>
<dbReference type="Proteomes" id="UP000010816">
    <property type="component" value="Chromosome"/>
</dbReference>
<dbReference type="Pfam" id="PF13482">
    <property type="entry name" value="RNase_H_2"/>
    <property type="match status" value="1"/>
</dbReference>
<dbReference type="PATRIC" id="fig|765912.4.peg.664"/>
<proteinExistence type="predicted"/>
<dbReference type="RefSeq" id="WP_015279664.1">
    <property type="nucleotide sequence ID" value="NC_019940.1"/>
</dbReference>
<accession>L0GUM2</accession>
<evidence type="ECO:0000313" key="3">
    <source>
        <dbReference type="Proteomes" id="UP000010816"/>
    </source>
</evidence>
<gene>
    <name evidence="2" type="ORF">Thimo_0678</name>
</gene>
<dbReference type="AlphaFoldDB" id="L0GUM2"/>
<dbReference type="HOGENOM" id="CLU_035904_2_1_6"/>
<evidence type="ECO:0000259" key="1">
    <source>
        <dbReference type="Pfam" id="PF13482"/>
    </source>
</evidence>
<organism evidence="2 3">
    <name type="scientific">Thioflavicoccus mobilis 8321</name>
    <dbReference type="NCBI Taxonomy" id="765912"/>
    <lineage>
        <taxon>Bacteria</taxon>
        <taxon>Pseudomonadati</taxon>
        <taxon>Pseudomonadota</taxon>
        <taxon>Gammaproteobacteria</taxon>
        <taxon>Chromatiales</taxon>
        <taxon>Chromatiaceae</taxon>
        <taxon>Thioflavicoccus</taxon>
    </lineage>
</organism>
<dbReference type="InterPro" id="IPR038720">
    <property type="entry name" value="YprB_RNase_H-like_dom"/>
</dbReference>
<dbReference type="PANTHER" id="PTHR38462">
    <property type="entry name" value="EXONUCLEASE-LIKE PROTEIN"/>
    <property type="match status" value="1"/>
</dbReference>
<evidence type="ECO:0000313" key="2">
    <source>
        <dbReference type="EMBL" id="AGA89517.1"/>
    </source>
</evidence>
<dbReference type="SUPFAM" id="SSF53098">
    <property type="entry name" value="Ribonuclease H-like"/>
    <property type="match status" value="1"/>
</dbReference>
<dbReference type="PANTHER" id="PTHR38462:SF1">
    <property type="entry name" value="YPRB RIBONUCLEASE H-LIKE DOMAIN-CONTAINING PROTEIN"/>
    <property type="match status" value="1"/>
</dbReference>